<dbReference type="InterPro" id="IPR013785">
    <property type="entry name" value="Aldolase_TIM"/>
</dbReference>
<dbReference type="InterPro" id="IPR001155">
    <property type="entry name" value="OxRdtase_FMN_N"/>
</dbReference>
<evidence type="ECO:0000256" key="5">
    <source>
        <dbReference type="ARBA" id="ARBA00023002"/>
    </source>
</evidence>
<dbReference type="CDD" id="cd02932">
    <property type="entry name" value="OYE_YqiM_FMN"/>
    <property type="match status" value="1"/>
</dbReference>
<dbReference type="PANTHER" id="PTHR43303">
    <property type="entry name" value="NADPH DEHYDROGENASE C23G7.10C-RELATED"/>
    <property type="match status" value="1"/>
</dbReference>
<accession>A0A482T6B4</accession>
<dbReference type="PANTHER" id="PTHR43303:SF4">
    <property type="entry name" value="NADPH DEHYDROGENASE C23G7.10C-RELATED"/>
    <property type="match status" value="1"/>
</dbReference>
<organism evidence="8 9">
    <name type="scientific">Halogeometricum borinquense</name>
    <dbReference type="NCBI Taxonomy" id="60847"/>
    <lineage>
        <taxon>Archaea</taxon>
        <taxon>Methanobacteriati</taxon>
        <taxon>Methanobacteriota</taxon>
        <taxon>Stenosarchaea group</taxon>
        <taxon>Halobacteria</taxon>
        <taxon>Halobacteriales</taxon>
        <taxon>Haloferacaceae</taxon>
        <taxon>Halogeometricum</taxon>
    </lineage>
</organism>
<dbReference type="SUPFAM" id="SSF51395">
    <property type="entry name" value="FMN-linked oxidoreductases"/>
    <property type="match status" value="1"/>
</dbReference>
<proteinExistence type="predicted"/>
<comment type="cofactor">
    <cofactor evidence="1">
        <name>FMN</name>
        <dbReference type="ChEBI" id="CHEBI:58210"/>
    </cofactor>
</comment>
<dbReference type="EMBL" id="RZHH01000002">
    <property type="protein sequence ID" value="RYJ13284.1"/>
    <property type="molecule type" value="Genomic_DNA"/>
</dbReference>
<feature type="region of interest" description="Disordered" evidence="6">
    <location>
        <begin position="102"/>
        <end position="140"/>
    </location>
</feature>
<gene>
    <name evidence="8" type="ORF">ELS19_04415</name>
</gene>
<keyword evidence="2" id="KW-0285">Flavoprotein</keyword>
<keyword evidence="4" id="KW-0521">NADP</keyword>
<dbReference type="GO" id="GO:0050661">
    <property type="term" value="F:NADP binding"/>
    <property type="evidence" value="ECO:0007669"/>
    <property type="project" value="InterPro"/>
</dbReference>
<feature type="domain" description="NADH:flavin oxidoreductase/NADH oxidase N-terminal" evidence="7">
    <location>
        <begin position="4"/>
        <end position="347"/>
    </location>
</feature>
<evidence type="ECO:0000256" key="1">
    <source>
        <dbReference type="ARBA" id="ARBA00001917"/>
    </source>
</evidence>
<sequence length="362" mass="39325">MTTSLFSSLTLRGTELPNRVMLSPMCQYSAEDGMATDWHLVHLGSRAVGGAGVVMTEATAVTPEGRISPRDLGIWSDTHGHALEDVASFIREQGSVPAIQLAHAGRKGSKTPPQEGSEPIPESEGGWETVAPSADPYPYADGATAATRKMTVDDIEDLIDAFRAAAKRSLDAGFEIAEVHAAHGYLLHEFLSPVTNHRDDDYGGSFENRTRLVREITAAVREVWPEDNPVFVRLSATDWLPDRESWDLDQSARLAPLLADAGADLIDVSAGGIHPDQQVPDTGPGYQVPYAEHVNEATELAVGTVGKITEPEQADQIIRNGSADIAAVGREHLRNPYFSLDAAHELDEDVSWPVQYRRGRFE</sequence>
<evidence type="ECO:0000256" key="4">
    <source>
        <dbReference type="ARBA" id="ARBA00022857"/>
    </source>
</evidence>
<protein>
    <submittedName>
        <fullName evidence="8">NADH:flavin oxidoreductase/NADH oxidase</fullName>
    </submittedName>
</protein>
<dbReference type="InterPro" id="IPR044152">
    <property type="entry name" value="YqjM-like"/>
</dbReference>
<evidence type="ECO:0000259" key="7">
    <source>
        <dbReference type="Pfam" id="PF00724"/>
    </source>
</evidence>
<reference evidence="8 9" key="1">
    <citation type="submission" date="2018-12" db="EMBL/GenBank/DDBJ databases">
        <title>Genome analysis provides insights into bioremediation potentialities of Halogeometricum borinquense strain N11.</title>
        <authorList>
            <person name="Najjari A."/>
            <person name="Youssef N."/>
            <person name="Fhoula I."/>
            <person name="Ben Dhia O."/>
            <person name="Mahjoubi M."/>
            <person name="Ouzari H.I."/>
            <person name="Cherif A."/>
        </authorList>
    </citation>
    <scope>NUCLEOTIDE SEQUENCE [LARGE SCALE GENOMIC DNA]</scope>
    <source>
        <strain evidence="8 9">N11</strain>
    </source>
</reference>
<comment type="caution">
    <text evidence="8">The sequence shown here is derived from an EMBL/GenBank/DDBJ whole genome shotgun (WGS) entry which is preliminary data.</text>
</comment>
<name>A0A482T6B4_9EURY</name>
<feature type="compositionally biased region" description="Low complexity" evidence="6">
    <location>
        <begin position="112"/>
        <end position="126"/>
    </location>
</feature>
<evidence type="ECO:0000256" key="2">
    <source>
        <dbReference type="ARBA" id="ARBA00022630"/>
    </source>
</evidence>
<dbReference type="Proteomes" id="UP000294028">
    <property type="component" value="Unassembled WGS sequence"/>
</dbReference>
<dbReference type="RefSeq" id="WP_129783717.1">
    <property type="nucleotide sequence ID" value="NZ_RZHH01000002.1"/>
</dbReference>
<dbReference type="GO" id="GO:0003959">
    <property type="term" value="F:NADPH dehydrogenase activity"/>
    <property type="evidence" value="ECO:0007669"/>
    <property type="project" value="InterPro"/>
</dbReference>
<evidence type="ECO:0000256" key="3">
    <source>
        <dbReference type="ARBA" id="ARBA00022643"/>
    </source>
</evidence>
<dbReference type="Gene3D" id="3.20.20.70">
    <property type="entry name" value="Aldolase class I"/>
    <property type="match status" value="1"/>
</dbReference>
<keyword evidence="5" id="KW-0560">Oxidoreductase</keyword>
<dbReference type="GO" id="GO:0010181">
    <property type="term" value="F:FMN binding"/>
    <property type="evidence" value="ECO:0007669"/>
    <property type="project" value="InterPro"/>
</dbReference>
<evidence type="ECO:0000313" key="9">
    <source>
        <dbReference type="Proteomes" id="UP000294028"/>
    </source>
</evidence>
<dbReference type="AlphaFoldDB" id="A0A482T6B4"/>
<evidence type="ECO:0000313" key="8">
    <source>
        <dbReference type="EMBL" id="RYJ13284.1"/>
    </source>
</evidence>
<evidence type="ECO:0000256" key="6">
    <source>
        <dbReference type="SAM" id="MobiDB-lite"/>
    </source>
</evidence>
<dbReference type="Pfam" id="PF00724">
    <property type="entry name" value="Oxidored_FMN"/>
    <property type="match status" value="1"/>
</dbReference>
<keyword evidence="3" id="KW-0288">FMN</keyword>